<dbReference type="Pfam" id="PF00891">
    <property type="entry name" value="Methyltransf_2"/>
    <property type="match status" value="1"/>
</dbReference>
<evidence type="ECO:0000256" key="2">
    <source>
        <dbReference type="ARBA" id="ARBA00022679"/>
    </source>
</evidence>
<dbReference type="Proteomes" id="UP000199356">
    <property type="component" value="Unassembled WGS sequence"/>
</dbReference>
<dbReference type="GO" id="GO:0032259">
    <property type="term" value="P:methylation"/>
    <property type="evidence" value="ECO:0007669"/>
    <property type="project" value="UniProtKB-KW"/>
</dbReference>
<dbReference type="AlphaFoldDB" id="A0A1I5LG12"/>
<dbReference type="SUPFAM" id="SSF46785">
    <property type="entry name" value="Winged helix' DNA-binding domain"/>
    <property type="match status" value="1"/>
</dbReference>
<evidence type="ECO:0000259" key="4">
    <source>
        <dbReference type="Pfam" id="PF00891"/>
    </source>
</evidence>
<feature type="domain" description="O-methyltransferase dimerisation" evidence="5">
    <location>
        <begin position="56"/>
        <end position="128"/>
    </location>
</feature>
<sequence length="375" mass="41306">MTARARDWRQGGRRPRRSFVGWRNRLLSSPSVLSRLGRLPVVRHLARREGEALFAIVSGFVQSQVLAALVELRVLHLLMEETATPGALAPRLNLPPERCRVLLQAGAALGLLERTRRGYRTSRRGAALVGVPGLEAMIRHHDVLYRDLSDPVALFRGESETELAQVWPYVLSGQMEAEDAARYSTLMAESQRMVAEDTLDAVSLRRVRHLMDVGGGTGAFLREVARRHPGMRLTLFDLPQVLEAARGGESDVSGEVDIVAGDFRSNPLPEGADAISLGRVLYDHDDRTVAALLRRVHDALPPGGQVIVSEPMSGGAWPERATDVYFALYTLAMRTGRTRSADEIATHLSEAGFSSIRCPRARRPFVTRVVTATRA</sequence>
<dbReference type="SUPFAM" id="SSF53335">
    <property type="entry name" value="S-adenosyl-L-methionine-dependent methyltransferases"/>
    <property type="match status" value="1"/>
</dbReference>
<evidence type="ECO:0000313" key="6">
    <source>
        <dbReference type="EMBL" id="SFO95661.1"/>
    </source>
</evidence>
<name>A0A1I5LG12_9RHOB</name>
<dbReference type="Pfam" id="PF08100">
    <property type="entry name" value="Dimerisation"/>
    <property type="match status" value="1"/>
</dbReference>
<evidence type="ECO:0000256" key="1">
    <source>
        <dbReference type="ARBA" id="ARBA00022603"/>
    </source>
</evidence>
<organism evidence="6 7">
    <name type="scientific">Tranquillimonas alkanivorans</name>
    <dbReference type="NCBI Taxonomy" id="441119"/>
    <lineage>
        <taxon>Bacteria</taxon>
        <taxon>Pseudomonadati</taxon>
        <taxon>Pseudomonadota</taxon>
        <taxon>Alphaproteobacteria</taxon>
        <taxon>Rhodobacterales</taxon>
        <taxon>Roseobacteraceae</taxon>
        <taxon>Tranquillimonas</taxon>
    </lineage>
</organism>
<proteinExistence type="predicted"/>
<protein>
    <submittedName>
        <fullName evidence="6">Demethylspheroidene O-methyltransferase</fullName>
    </submittedName>
</protein>
<feature type="domain" description="O-methyltransferase C-terminal" evidence="4">
    <location>
        <begin position="146"/>
        <end position="354"/>
    </location>
</feature>
<dbReference type="Gene3D" id="3.40.50.150">
    <property type="entry name" value="Vaccinia Virus protein VP39"/>
    <property type="match status" value="1"/>
</dbReference>
<reference evidence="6 7" key="1">
    <citation type="submission" date="2016-10" db="EMBL/GenBank/DDBJ databases">
        <authorList>
            <person name="de Groot N.N."/>
        </authorList>
    </citation>
    <scope>NUCLEOTIDE SEQUENCE [LARGE SCALE GENOMIC DNA]</scope>
    <source>
        <strain evidence="6 7">DSM 19547</strain>
    </source>
</reference>
<dbReference type="PANTHER" id="PTHR43712:SF2">
    <property type="entry name" value="O-METHYLTRANSFERASE CICE"/>
    <property type="match status" value="1"/>
</dbReference>
<keyword evidence="1 6" id="KW-0489">Methyltransferase</keyword>
<evidence type="ECO:0000259" key="5">
    <source>
        <dbReference type="Pfam" id="PF08100"/>
    </source>
</evidence>
<keyword evidence="3" id="KW-0949">S-adenosyl-L-methionine</keyword>
<dbReference type="InterPro" id="IPR016461">
    <property type="entry name" value="COMT-like"/>
</dbReference>
<dbReference type="OrthoDB" id="7418600at2"/>
<keyword evidence="7" id="KW-1185">Reference proteome</keyword>
<keyword evidence="2 6" id="KW-0808">Transferase</keyword>
<dbReference type="InterPro" id="IPR001077">
    <property type="entry name" value="COMT_C"/>
</dbReference>
<dbReference type="EMBL" id="FOXA01000001">
    <property type="protein sequence ID" value="SFO95661.1"/>
    <property type="molecule type" value="Genomic_DNA"/>
</dbReference>
<dbReference type="InterPro" id="IPR036388">
    <property type="entry name" value="WH-like_DNA-bd_sf"/>
</dbReference>
<dbReference type="InterPro" id="IPR012967">
    <property type="entry name" value="COMT_dimerisation"/>
</dbReference>
<accession>A0A1I5LG12</accession>
<dbReference type="PIRSF" id="PIRSF005739">
    <property type="entry name" value="O-mtase"/>
    <property type="match status" value="1"/>
</dbReference>
<gene>
    <name evidence="6" type="ORF">SAMN04488047_101614</name>
</gene>
<dbReference type="RefSeq" id="WP_093417446.1">
    <property type="nucleotide sequence ID" value="NZ_FOXA01000001.1"/>
</dbReference>
<dbReference type="STRING" id="441119.SAMN04488047_101614"/>
<dbReference type="InterPro" id="IPR036390">
    <property type="entry name" value="WH_DNA-bd_sf"/>
</dbReference>
<evidence type="ECO:0000256" key="3">
    <source>
        <dbReference type="ARBA" id="ARBA00022691"/>
    </source>
</evidence>
<dbReference type="PROSITE" id="PS51683">
    <property type="entry name" value="SAM_OMT_II"/>
    <property type="match status" value="1"/>
</dbReference>
<evidence type="ECO:0000313" key="7">
    <source>
        <dbReference type="Proteomes" id="UP000199356"/>
    </source>
</evidence>
<dbReference type="PANTHER" id="PTHR43712">
    <property type="entry name" value="PUTATIVE (AFU_ORTHOLOGUE AFUA_4G14580)-RELATED"/>
    <property type="match status" value="1"/>
</dbReference>
<dbReference type="GO" id="GO:0008171">
    <property type="term" value="F:O-methyltransferase activity"/>
    <property type="evidence" value="ECO:0007669"/>
    <property type="project" value="InterPro"/>
</dbReference>
<dbReference type="GO" id="GO:0046983">
    <property type="term" value="F:protein dimerization activity"/>
    <property type="evidence" value="ECO:0007669"/>
    <property type="project" value="InterPro"/>
</dbReference>
<dbReference type="CDD" id="cd02440">
    <property type="entry name" value="AdoMet_MTases"/>
    <property type="match status" value="1"/>
</dbReference>
<dbReference type="Gene3D" id="1.10.10.10">
    <property type="entry name" value="Winged helix-like DNA-binding domain superfamily/Winged helix DNA-binding domain"/>
    <property type="match status" value="1"/>
</dbReference>
<dbReference type="InterPro" id="IPR029063">
    <property type="entry name" value="SAM-dependent_MTases_sf"/>
</dbReference>